<evidence type="ECO:0000256" key="3">
    <source>
        <dbReference type="SAM" id="SignalP"/>
    </source>
</evidence>
<reference evidence="5" key="1">
    <citation type="journal article" date="2019" name="Int. J. Syst. Evol. Microbiol.">
        <title>The Global Catalogue of Microorganisms (GCM) 10K type strain sequencing project: providing services to taxonomists for standard genome sequencing and annotation.</title>
        <authorList>
            <consortium name="The Broad Institute Genomics Platform"/>
            <consortium name="The Broad Institute Genome Sequencing Center for Infectious Disease"/>
            <person name="Wu L."/>
            <person name="Ma J."/>
        </authorList>
    </citation>
    <scope>NUCLEOTIDE SEQUENCE [LARGE SCALE GENOMIC DNA]</scope>
    <source>
        <strain evidence="5">CGMCC 4.7198</strain>
    </source>
</reference>
<feature type="region of interest" description="Disordered" evidence="1">
    <location>
        <begin position="119"/>
        <end position="142"/>
    </location>
</feature>
<dbReference type="EMBL" id="JBHTEC010000001">
    <property type="protein sequence ID" value="MFD0287172.1"/>
    <property type="molecule type" value="Genomic_DNA"/>
</dbReference>
<organism evidence="4 5">
    <name type="scientific">Streptomyces lutosisoli</name>
    <dbReference type="NCBI Taxonomy" id="2665721"/>
    <lineage>
        <taxon>Bacteria</taxon>
        <taxon>Bacillati</taxon>
        <taxon>Actinomycetota</taxon>
        <taxon>Actinomycetes</taxon>
        <taxon>Kitasatosporales</taxon>
        <taxon>Streptomycetaceae</taxon>
        <taxon>Streptomyces</taxon>
    </lineage>
</organism>
<keyword evidence="2" id="KW-1133">Transmembrane helix</keyword>
<proteinExistence type="predicted"/>
<feature type="region of interest" description="Disordered" evidence="1">
    <location>
        <begin position="50"/>
        <end position="79"/>
    </location>
</feature>
<name>A0ABW2VU19_9ACTN</name>
<evidence type="ECO:0000256" key="1">
    <source>
        <dbReference type="SAM" id="MobiDB-lite"/>
    </source>
</evidence>
<dbReference type="RefSeq" id="WP_381252095.1">
    <property type="nucleotide sequence ID" value="NZ_JBHTBI010000007.1"/>
</dbReference>
<evidence type="ECO:0000313" key="5">
    <source>
        <dbReference type="Proteomes" id="UP001596957"/>
    </source>
</evidence>
<evidence type="ECO:0000313" key="4">
    <source>
        <dbReference type="EMBL" id="MFD0287172.1"/>
    </source>
</evidence>
<accession>A0ABW2VU19</accession>
<comment type="caution">
    <text evidence="4">The sequence shown here is derived from an EMBL/GenBank/DDBJ whole genome shotgun (WGS) entry which is preliminary data.</text>
</comment>
<keyword evidence="3" id="KW-0732">Signal</keyword>
<protein>
    <recommendedName>
        <fullName evidence="6">MYXO-CTERM domain-containing protein</fullName>
    </recommendedName>
</protein>
<sequence length="153" mass="15268">MPQEPVGRTASRKPTLALLVGLALLLMAHVVACAAHAAASHTHPAAAAPSVHAASGADDPQWVSDASDCAADGEGDGHPGHGATCCDPADWTANVRAPAGALLLALSLLALLVLRRRGEDPATSGGPPGGRETSDGPSLGGPRLLRLVCVSRT</sequence>
<feature type="chain" id="PRO_5045693353" description="MYXO-CTERM domain-containing protein" evidence="3">
    <location>
        <begin position="38"/>
        <end position="153"/>
    </location>
</feature>
<evidence type="ECO:0008006" key="6">
    <source>
        <dbReference type="Google" id="ProtNLM"/>
    </source>
</evidence>
<evidence type="ECO:0000256" key="2">
    <source>
        <dbReference type="SAM" id="Phobius"/>
    </source>
</evidence>
<gene>
    <name evidence="4" type="ORF">ACFQZP_36940</name>
</gene>
<feature type="signal peptide" evidence="3">
    <location>
        <begin position="1"/>
        <end position="37"/>
    </location>
</feature>
<feature type="transmembrane region" description="Helical" evidence="2">
    <location>
        <begin position="97"/>
        <end position="114"/>
    </location>
</feature>
<dbReference type="Proteomes" id="UP001596957">
    <property type="component" value="Unassembled WGS sequence"/>
</dbReference>
<keyword evidence="2" id="KW-0472">Membrane</keyword>
<keyword evidence="2" id="KW-0812">Transmembrane</keyword>
<keyword evidence="5" id="KW-1185">Reference proteome</keyword>